<comment type="caution">
    <text evidence="2">The sequence shown here is derived from an EMBL/GenBank/DDBJ whole genome shotgun (WGS) entry which is preliminary data.</text>
</comment>
<keyword evidence="3" id="KW-1185">Reference proteome</keyword>
<dbReference type="Proteomes" id="UP000004478">
    <property type="component" value="Unassembled WGS sequence"/>
</dbReference>
<keyword evidence="1" id="KW-0732">Signal</keyword>
<organism evidence="2 3">
    <name type="scientific">Cecembia lonarensis (strain CCUG 58316 / KCTC 22772 / LW9)</name>
    <dbReference type="NCBI Taxonomy" id="1225176"/>
    <lineage>
        <taxon>Bacteria</taxon>
        <taxon>Pseudomonadati</taxon>
        <taxon>Bacteroidota</taxon>
        <taxon>Cytophagia</taxon>
        <taxon>Cytophagales</taxon>
        <taxon>Cyclobacteriaceae</taxon>
        <taxon>Cecembia</taxon>
    </lineage>
</organism>
<gene>
    <name evidence="2" type="ORF">B879_02025</name>
</gene>
<dbReference type="AlphaFoldDB" id="K1KYX5"/>
<name>K1KYX5_CECL9</name>
<proteinExistence type="predicted"/>
<evidence type="ECO:0000313" key="2">
    <source>
        <dbReference type="EMBL" id="EKB49365.1"/>
    </source>
</evidence>
<accession>K1KYX5</accession>
<feature type="signal peptide" evidence="1">
    <location>
        <begin position="1"/>
        <end position="32"/>
    </location>
</feature>
<evidence type="ECO:0000313" key="3">
    <source>
        <dbReference type="Proteomes" id="UP000004478"/>
    </source>
</evidence>
<feature type="chain" id="PRO_5003847043" evidence="1">
    <location>
        <begin position="33"/>
        <end position="117"/>
    </location>
</feature>
<reference evidence="2 3" key="1">
    <citation type="journal article" date="2012" name="J. Bacteriol.">
        <title>Draft Genome Sequence of Cecembia lonarensis Strain LW9T, Isolated from Lonar Lake, a Haloalkaline Lake in India.</title>
        <authorList>
            <person name="Shivaji S."/>
            <person name="Ara S."/>
            <person name="Singh A."/>
            <person name="Pinnaka A.K."/>
        </authorList>
    </citation>
    <scope>NUCLEOTIDE SEQUENCE [LARGE SCALE GENOMIC DNA]</scope>
    <source>
        <strain evidence="2 3">LW9</strain>
    </source>
</reference>
<sequence length="117" mass="13426">MKPTIILTQKNVCAFLGLIMALTILWSANAEAKVDTINEVIPMELKEIHEVSEEAILFFEIDMEEVKEQPTITFINKYGVIVAEFYGDKSTLKNKFKESIEKGKFITAFGKHEFYLM</sequence>
<evidence type="ECO:0000256" key="1">
    <source>
        <dbReference type="SAM" id="SignalP"/>
    </source>
</evidence>
<dbReference type="OrthoDB" id="826611at2"/>
<dbReference type="EMBL" id="AMGM01000027">
    <property type="protein sequence ID" value="EKB49365.1"/>
    <property type="molecule type" value="Genomic_DNA"/>
</dbReference>
<protein>
    <submittedName>
        <fullName evidence="2">Uncharacterized protein</fullName>
    </submittedName>
</protein>